<evidence type="ECO:0000313" key="6">
    <source>
        <dbReference type="EMBL" id="RIV17826.1"/>
    </source>
</evidence>
<dbReference type="GO" id="GO:0042802">
    <property type="term" value="F:identical protein binding"/>
    <property type="evidence" value="ECO:0007669"/>
    <property type="project" value="TreeGrafter"/>
</dbReference>
<evidence type="ECO:0000256" key="2">
    <source>
        <dbReference type="ARBA" id="ARBA00022576"/>
    </source>
</evidence>
<dbReference type="InterPro" id="IPR015422">
    <property type="entry name" value="PyrdxlP-dep_Trfase_small"/>
</dbReference>
<dbReference type="AlphaFoldDB" id="A0A418LX90"/>
<dbReference type="InterPro" id="IPR005814">
    <property type="entry name" value="Aminotrans_3"/>
</dbReference>
<evidence type="ECO:0000313" key="7">
    <source>
        <dbReference type="Proteomes" id="UP000283523"/>
    </source>
</evidence>
<comment type="similarity">
    <text evidence="5">Belongs to the class-III pyridoxal-phosphate-dependent aminotransferase family.</text>
</comment>
<dbReference type="OrthoDB" id="9807885at2"/>
<dbReference type="PANTHER" id="PTHR11986">
    <property type="entry name" value="AMINOTRANSFERASE CLASS III"/>
    <property type="match status" value="1"/>
</dbReference>
<accession>A0A418LX90</accession>
<evidence type="ECO:0000256" key="3">
    <source>
        <dbReference type="ARBA" id="ARBA00022679"/>
    </source>
</evidence>
<dbReference type="GO" id="GO:0008483">
    <property type="term" value="F:transaminase activity"/>
    <property type="evidence" value="ECO:0007669"/>
    <property type="project" value="UniProtKB-KW"/>
</dbReference>
<organism evidence="6 7">
    <name type="scientific">Fibrisoma montanum</name>
    <dbReference type="NCBI Taxonomy" id="2305895"/>
    <lineage>
        <taxon>Bacteria</taxon>
        <taxon>Pseudomonadati</taxon>
        <taxon>Bacteroidota</taxon>
        <taxon>Cytophagia</taxon>
        <taxon>Cytophagales</taxon>
        <taxon>Spirosomataceae</taxon>
        <taxon>Fibrisoma</taxon>
    </lineage>
</organism>
<sequence length="417" mass="45579">MQTLTHRQLFFQHVAQTSDFPLGLEIERAEGVYLFGPSHGGPSHGGPAHERYIDLISGIGVSNVGHRHPRVLAAIHEQLDKYLHLMVYGEYVQSPQTQLAHALAETLAHTDPAAQLDNVYFTNSGTEAVEGAMKLAKRFTGRSEIISCFNAYHGSTQGALSLSGDENFKRNYRPLLPDIRHLRYRNWADIEQISHRTAAVVMEVIGGEAGVRVPEPAYLQAVRQRCTDTGALLIVDEIQTGFGRTGTFWAFQDFGIVPDVVLCAKGMGGGMPIGAFISSAEVMSVFKNNPILGHITTFGGHPVSAAASLATLNVIRDERLHEQAEAKGQLFRQLLVHPAIREVRGKGLMLAAEFDSFDVLKPIIDHAIARGQTGLGVITDWFLFCNNSMRLAPPLVITEAEIRTACDIILDAIDAVV</sequence>
<evidence type="ECO:0000256" key="1">
    <source>
        <dbReference type="ARBA" id="ARBA00001933"/>
    </source>
</evidence>
<keyword evidence="3 6" id="KW-0808">Transferase</keyword>
<dbReference type="GO" id="GO:0030170">
    <property type="term" value="F:pyridoxal phosphate binding"/>
    <property type="evidence" value="ECO:0007669"/>
    <property type="project" value="InterPro"/>
</dbReference>
<dbReference type="FunFam" id="3.40.640.10:FF:000004">
    <property type="entry name" value="Acetylornithine aminotransferase"/>
    <property type="match status" value="1"/>
</dbReference>
<dbReference type="InterPro" id="IPR015421">
    <property type="entry name" value="PyrdxlP-dep_Trfase_major"/>
</dbReference>
<gene>
    <name evidence="6" type="ORF">DYU11_30590</name>
</gene>
<comment type="caution">
    <text evidence="6">The sequence shown here is derived from an EMBL/GenBank/DDBJ whole genome shotgun (WGS) entry which is preliminary data.</text>
</comment>
<protein>
    <submittedName>
        <fullName evidence="6">Aspartate aminotransferase family protein</fullName>
    </submittedName>
</protein>
<evidence type="ECO:0000256" key="4">
    <source>
        <dbReference type="ARBA" id="ARBA00022898"/>
    </source>
</evidence>
<dbReference type="Gene3D" id="3.90.1150.10">
    <property type="entry name" value="Aspartate Aminotransferase, domain 1"/>
    <property type="match status" value="1"/>
</dbReference>
<dbReference type="PROSITE" id="PS00600">
    <property type="entry name" value="AA_TRANSFER_CLASS_3"/>
    <property type="match status" value="1"/>
</dbReference>
<dbReference type="CDD" id="cd00610">
    <property type="entry name" value="OAT_like"/>
    <property type="match status" value="1"/>
</dbReference>
<dbReference type="SUPFAM" id="SSF53383">
    <property type="entry name" value="PLP-dependent transferases"/>
    <property type="match status" value="1"/>
</dbReference>
<evidence type="ECO:0000256" key="5">
    <source>
        <dbReference type="RuleBase" id="RU003560"/>
    </source>
</evidence>
<keyword evidence="4 5" id="KW-0663">Pyridoxal phosphate</keyword>
<keyword evidence="7" id="KW-1185">Reference proteome</keyword>
<name>A0A418LX90_9BACT</name>
<dbReference type="RefSeq" id="WP_119671557.1">
    <property type="nucleotide sequence ID" value="NZ_QXED01000015.1"/>
</dbReference>
<dbReference type="InterPro" id="IPR049704">
    <property type="entry name" value="Aminotrans_3_PPA_site"/>
</dbReference>
<reference evidence="6 7" key="1">
    <citation type="submission" date="2018-08" db="EMBL/GenBank/DDBJ databases">
        <title>Fibrisoma montanum sp. nov., isolated from Danxia mountain soil.</title>
        <authorList>
            <person name="Huang Y."/>
        </authorList>
    </citation>
    <scope>NUCLEOTIDE SEQUENCE [LARGE SCALE GENOMIC DNA]</scope>
    <source>
        <strain evidence="6 7">HYT19</strain>
    </source>
</reference>
<dbReference type="Proteomes" id="UP000283523">
    <property type="component" value="Unassembled WGS sequence"/>
</dbReference>
<dbReference type="PIRSF" id="PIRSF000521">
    <property type="entry name" value="Transaminase_4ab_Lys_Orn"/>
    <property type="match status" value="1"/>
</dbReference>
<dbReference type="EMBL" id="QXED01000015">
    <property type="protein sequence ID" value="RIV17826.1"/>
    <property type="molecule type" value="Genomic_DNA"/>
</dbReference>
<dbReference type="InterPro" id="IPR015424">
    <property type="entry name" value="PyrdxlP-dep_Trfase"/>
</dbReference>
<comment type="cofactor">
    <cofactor evidence="1">
        <name>pyridoxal 5'-phosphate</name>
        <dbReference type="ChEBI" id="CHEBI:597326"/>
    </cofactor>
</comment>
<dbReference type="Gene3D" id="3.40.640.10">
    <property type="entry name" value="Type I PLP-dependent aspartate aminotransferase-like (Major domain)"/>
    <property type="match status" value="1"/>
</dbReference>
<keyword evidence="2 6" id="KW-0032">Aminotransferase</keyword>
<dbReference type="Pfam" id="PF00202">
    <property type="entry name" value="Aminotran_3"/>
    <property type="match status" value="1"/>
</dbReference>
<proteinExistence type="inferred from homology"/>
<dbReference type="InterPro" id="IPR050103">
    <property type="entry name" value="Class-III_PLP-dep_AT"/>
</dbReference>
<dbReference type="PANTHER" id="PTHR11986:SF79">
    <property type="entry name" value="ACETYLORNITHINE AMINOTRANSFERASE, MITOCHONDRIAL"/>
    <property type="match status" value="1"/>
</dbReference>